<dbReference type="EMBL" id="LJCO01000019">
    <property type="protein sequence ID" value="KPV44946.1"/>
    <property type="molecule type" value="Genomic_DNA"/>
</dbReference>
<dbReference type="Pfam" id="PF13650">
    <property type="entry name" value="Asp_protease_2"/>
    <property type="match status" value="1"/>
</dbReference>
<reference evidence="1 2" key="1">
    <citation type="submission" date="2015-09" db="EMBL/GenBank/DDBJ databases">
        <title>Draft genome sequence of Alicyclobacillus ferrooxydans DSM 22381.</title>
        <authorList>
            <person name="Hemp J."/>
        </authorList>
    </citation>
    <scope>NUCLEOTIDE SEQUENCE [LARGE SCALE GENOMIC DNA]</scope>
    <source>
        <strain evidence="1 2">TC-34</strain>
    </source>
</reference>
<evidence type="ECO:0000313" key="2">
    <source>
        <dbReference type="Proteomes" id="UP000050482"/>
    </source>
</evidence>
<evidence type="ECO:0008006" key="3">
    <source>
        <dbReference type="Google" id="ProtNLM"/>
    </source>
</evidence>
<dbReference type="OrthoDB" id="2372755at2"/>
<dbReference type="RefSeq" id="WP_054968055.1">
    <property type="nucleotide sequence ID" value="NZ_LJCO01000019.1"/>
</dbReference>
<organism evidence="1 2">
    <name type="scientific">Alicyclobacillus ferrooxydans</name>
    <dbReference type="NCBI Taxonomy" id="471514"/>
    <lineage>
        <taxon>Bacteria</taxon>
        <taxon>Bacillati</taxon>
        <taxon>Bacillota</taxon>
        <taxon>Bacilli</taxon>
        <taxon>Bacillales</taxon>
        <taxon>Alicyclobacillaceae</taxon>
        <taxon>Alicyclobacillus</taxon>
    </lineage>
</organism>
<name>A0A0P9CQ33_9BACL</name>
<sequence length="132" mass="13738">MATYTELAAIPGSIQNDAFYFNLDVNGRTVSNMILDTGAFELTFNAQVAQSLGLPNLGAIQIGGVGGTASAYRSECNLVIGGQAFGNVPCIVDPSFSDAGLFGLRFFVDNQLSLALDTVNQQLLILGAETAG</sequence>
<dbReference type="InterPro" id="IPR021109">
    <property type="entry name" value="Peptidase_aspartic_dom_sf"/>
</dbReference>
<dbReference type="Proteomes" id="UP000050482">
    <property type="component" value="Unassembled WGS sequence"/>
</dbReference>
<dbReference type="AlphaFoldDB" id="A0A0P9CQ33"/>
<comment type="caution">
    <text evidence="1">The sequence shown here is derived from an EMBL/GenBank/DDBJ whole genome shotgun (WGS) entry which is preliminary data.</text>
</comment>
<keyword evidence="2" id="KW-1185">Reference proteome</keyword>
<proteinExistence type="predicted"/>
<accession>A0A0P9CQ33</accession>
<dbReference type="SUPFAM" id="SSF50630">
    <property type="entry name" value="Acid proteases"/>
    <property type="match status" value="1"/>
</dbReference>
<protein>
    <recommendedName>
        <fullName evidence="3">Peptidase A2 domain-containing protein</fullName>
    </recommendedName>
</protein>
<evidence type="ECO:0000313" key="1">
    <source>
        <dbReference type="EMBL" id="KPV44946.1"/>
    </source>
</evidence>
<dbReference type="Gene3D" id="2.40.70.10">
    <property type="entry name" value="Acid Proteases"/>
    <property type="match status" value="1"/>
</dbReference>
<gene>
    <name evidence="1" type="ORF">AN477_04905</name>
</gene>
<dbReference type="STRING" id="471514.AN477_04905"/>
<dbReference type="PATRIC" id="fig|471514.4.peg.3140"/>